<organism evidence="1">
    <name type="scientific">Anopheles marajoara</name>
    <dbReference type="NCBI Taxonomy" id="58244"/>
    <lineage>
        <taxon>Eukaryota</taxon>
        <taxon>Metazoa</taxon>
        <taxon>Ecdysozoa</taxon>
        <taxon>Arthropoda</taxon>
        <taxon>Hexapoda</taxon>
        <taxon>Insecta</taxon>
        <taxon>Pterygota</taxon>
        <taxon>Neoptera</taxon>
        <taxon>Endopterygota</taxon>
        <taxon>Diptera</taxon>
        <taxon>Nematocera</taxon>
        <taxon>Culicoidea</taxon>
        <taxon>Culicidae</taxon>
        <taxon>Anophelinae</taxon>
        <taxon>Anopheles</taxon>
    </lineage>
</organism>
<accession>A0A2M4CCL6</accession>
<evidence type="ECO:0000313" key="1">
    <source>
        <dbReference type="EMBL" id="MBW62881.1"/>
    </source>
</evidence>
<name>A0A2M4CCL6_9DIPT</name>
<proteinExistence type="predicted"/>
<reference evidence="1" key="1">
    <citation type="submission" date="2018-01" db="EMBL/GenBank/DDBJ databases">
        <title>An insight into the sialome of Amazonian anophelines.</title>
        <authorList>
            <person name="Ribeiro J.M."/>
            <person name="Scarpassa V."/>
            <person name="Calvo E."/>
        </authorList>
    </citation>
    <scope>NUCLEOTIDE SEQUENCE</scope>
    <source>
        <tissue evidence="1">Salivary glands</tissue>
    </source>
</reference>
<protein>
    <submittedName>
        <fullName evidence="1">Putative secreted protein</fullName>
    </submittedName>
</protein>
<sequence>MMMEVRHISRLFCSKLYLIIQFPCAICVRMFVKQFTPLFNRQFEVLFFACQFLDECRMTRRESETIRTTQFLGQRFGV</sequence>
<dbReference type="AlphaFoldDB" id="A0A2M4CCL6"/>
<dbReference type="EMBL" id="GGFJ01013740">
    <property type="protein sequence ID" value="MBW62881.1"/>
    <property type="molecule type" value="Transcribed_RNA"/>
</dbReference>